<organism evidence="3 4">
    <name type="scientific">Etheostoma spectabile</name>
    <name type="common">orangethroat darter</name>
    <dbReference type="NCBI Taxonomy" id="54343"/>
    <lineage>
        <taxon>Eukaryota</taxon>
        <taxon>Metazoa</taxon>
        <taxon>Chordata</taxon>
        <taxon>Craniata</taxon>
        <taxon>Vertebrata</taxon>
        <taxon>Euteleostomi</taxon>
        <taxon>Actinopterygii</taxon>
        <taxon>Neopterygii</taxon>
        <taxon>Teleostei</taxon>
        <taxon>Neoteleostei</taxon>
        <taxon>Acanthomorphata</taxon>
        <taxon>Eupercaria</taxon>
        <taxon>Perciformes</taxon>
        <taxon>Percoidei</taxon>
        <taxon>Percidae</taxon>
        <taxon>Etheostomatinae</taxon>
        <taxon>Etheostoma</taxon>
    </lineage>
</organism>
<gene>
    <name evidence="3" type="ORF">FQN60_017164</name>
</gene>
<evidence type="ECO:0000256" key="2">
    <source>
        <dbReference type="SAM" id="Phobius"/>
    </source>
</evidence>
<accession>A0A5J5DEQ6</accession>
<evidence type="ECO:0000313" key="4">
    <source>
        <dbReference type="Proteomes" id="UP000327493"/>
    </source>
</evidence>
<feature type="transmembrane region" description="Helical" evidence="2">
    <location>
        <begin position="22"/>
        <end position="42"/>
    </location>
</feature>
<dbReference type="EMBL" id="VOFY01000006">
    <property type="protein sequence ID" value="KAA8591790.1"/>
    <property type="molecule type" value="Genomic_DNA"/>
</dbReference>
<keyword evidence="2" id="KW-0472">Membrane</keyword>
<comment type="caution">
    <text evidence="3">The sequence shown here is derived from an EMBL/GenBank/DDBJ whole genome shotgun (WGS) entry which is preliminary data.</text>
</comment>
<evidence type="ECO:0000313" key="3">
    <source>
        <dbReference type="EMBL" id="KAA8591790.1"/>
    </source>
</evidence>
<feature type="region of interest" description="Disordered" evidence="1">
    <location>
        <begin position="59"/>
        <end position="144"/>
    </location>
</feature>
<proteinExistence type="predicted"/>
<dbReference type="AlphaFoldDB" id="A0A5J5DEQ6"/>
<name>A0A5J5DEQ6_9PERO</name>
<keyword evidence="2" id="KW-1133">Transmembrane helix</keyword>
<protein>
    <submittedName>
        <fullName evidence="3">Uncharacterized protein</fullName>
    </submittedName>
</protein>
<feature type="compositionally biased region" description="Polar residues" evidence="1">
    <location>
        <begin position="59"/>
        <end position="68"/>
    </location>
</feature>
<sequence>MVFRKLPGVSASGMGLRLSQKFVFLLFLSGLVTLCFGALFFLPDSVRLKRIFLSKTETQPVTVGSGSENDAREHLKRPKNQGGMTPAKGETSTKLKSLSRKPPVSHEATEERLAGGKAQEDLTLPRSKTESASAKATSSDHGANSDTFSYNKFKGCLLKPPLGRDNGKPSDPKTNERREKVKEELFNLCQPLLSPLGPIRAPEWERLWITHLYPLKAICCHPLTLLTWLSYLEVMCYMITEASEDREAGPEHRDLPPPFFPLLSAATNQVCQTTFSLSRENGRLLSKKKETEDEQSLKKRLTLSLLSHRAGTFVLFRSYVDAVQIVDADMCFNNRKWAGLAVQFQK</sequence>
<feature type="compositionally biased region" description="Basic and acidic residues" evidence="1">
    <location>
        <begin position="107"/>
        <end position="120"/>
    </location>
</feature>
<keyword evidence="2" id="KW-0812">Transmembrane</keyword>
<keyword evidence="4" id="KW-1185">Reference proteome</keyword>
<dbReference type="Proteomes" id="UP000327493">
    <property type="component" value="Chromosome 6"/>
</dbReference>
<reference evidence="3 4" key="1">
    <citation type="submission" date="2019-08" db="EMBL/GenBank/DDBJ databases">
        <title>A chromosome-level genome assembly, high-density linkage maps, and genome scans reveal the genomic architecture of hybrid incompatibilities underlying speciation via character displacement in darters (Percidae: Etheostominae).</title>
        <authorList>
            <person name="Moran R.L."/>
            <person name="Catchen J.M."/>
            <person name="Fuller R.C."/>
        </authorList>
    </citation>
    <scope>NUCLEOTIDE SEQUENCE [LARGE SCALE GENOMIC DNA]</scope>
    <source>
        <strain evidence="3">EspeVRDwgs_2016</strain>
        <tissue evidence="3">Muscle</tissue>
    </source>
</reference>
<feature type="compositionally biased region" description="Low complexity" evidence="1">
    <location>
        <begin position="130"/>
        <end position="139"/>
    </location>
</feature>
<evidence type="ECO:0000256" key="1">
    <source>
        <dbReference type="SAM" id="MobiDB-lite"/>
    </source>
</evidence>